<dbReference type="Gene3D" id="3.40.50.1400">
    <property type="match status" value="2"/>
</dbReference>
<dbReference type="InterPro" id="IPR002762">
    <property type="entry name" value="CbiX-like"/>
</dbReference>
<dbReference type="Pfam" id="PF01903">
    <property type="entry name" value="CbiX"/>
    <property type="match status" value="2"/>
</dbReference>
<keyword evidence="2" id="KW-0456">Lyase</keyword>
<dbReference type="EMBL" id="VFPQ01000001">
    <property type="protein sequence ID" value="TQM75391.1"/>
    <property type="molecule type" value="Genomic_DNA"/>
</dbReference>
<reference evidence="3 4" key="1">
    <citation type="submission" date="2019-06" db="EMBL/GenBank/DDBJ databases">
        <title>Sequencing the genomes of 1000 actinobacteria strains.</title>
        <authorList>
            <person name="Klenk H.-P."/>
        </authorList>
    </citation>
    <scope>NUCLEOTIDE SEQUENCE [LARGE SCALE GENOMIC DNA]</scope>
    <source>
        <strain evidence="3 4">DSM 43186</strain>
    </source>
</reference>
<evidence type="ECO:0000313" key="4">
    <source>
        <dbReference type="Proteomes" id="UP000319213"/>
    </source>
</evidence>
<dbReference type="Proteomes" id="UP000319213">
    <property type="component" value="Unassembled WGS sequence"/>
</dbReference>
<organism evidence="3 4">
    <name type="scientific">Thermopolyspora flexuosa</name>
    <dbReference type="NCBI Taxonomy" id="103836"/>
    <lineage>
        <taxon>Bacteria</taxon>
        <taxon>Bacillati</taxon>
        <taxon>Actinomycetota</taxon>
        <taxon>Actinomycetes</taxon>
        <taxon>Streptosporangiales</taxon>
        <taxon>Streptosporangiaceae</taxon>
        <taxon>Thermopolyspora</taxon>
    </lineage>
</organism>
<accession>A0A543IXU2</accession>
<dbReference type="InterPro" id="IPR050963">
    <property type="entry name" value="Sirohydro_Cobaltochel/CbiX"/>
</dbReference>
<dbReference type="PANTHER" id="PTHR33542:SF5">
    <property type="entry name" value="FERROCHELATASE CHE1"/>
    <property type="match status" value="1"/>
</dbReference>
<dbReference type="SUPFAM" id="SSF53800">
    <property type="entry name" value="Chelatase"/>
    <property type="match status" value="1"/>
</dbReference>
<evidence type="ECO:0000313" key="3">
    <source>
        <dbReference type="EMBL" id="TQM75391.1"/>
    </source>
</evidence>
<keyword evidence="4" id="KW-1185">Reference proteome</keyword>
<gene>
    <name evidence="3" type="ORF">FHX40_2097</name>
</gene>
<keyword evidence="1" id="KW-0479">Metal-binding</keyword>
<name>A0A543IXU2_9ACTN</name>
<protein>
    <submittedName>
        <fullName evidence="3">Sirohydrochlorin ferrochelatase</fullName>
    </submittedName>
</protein>
<evidence type="ECO:0000256" key="2">
    <source>
        <dbReference type="ARBA" id="ARBA00023239"/>
    </source>
</evidence>
<dbReference type="CDD" id="cd03416">
    <property type="entry name" value="CbiX_SirB_N"/>
    <property type="match status" value="1"/>
</dbReference>
<proteinExistence type="predicted"/>
<dbReference type="CDD" id="cd03414">
    <property type="entry name" value="CbiX_SirB_C"/>
    <property type="match status" value="1"/>
</dbReference>
<dbReference type="AlphaFoldDB" id="A0A543IXU2"/>
<dbReference type="GO" id="GO:0046872">
    <property type="term" value="F:metal ion binding"/>
    <property type="evidence" value="ECO:0007669"/>
    <property type="project" value="UniProtKB-KW"/>
</dbReference>
<evidence type="ECO:0000256" key="1">
    <source>
        <dbReference type="ARBA" id="ARBA00022723"/>
    </source>
</evidence>
<dbReference type="PANTHER" id="PTHR33542">
    <property type="entry name" value="SIROHYDROCHLORIN FERROCHELATASE, CHLOROPLASTIC"/>
    <property type="match status" value="1"/>
</dbReference>
<comment type="caution">
    <text evidence="3">The sequence shown here is derived from an EMBL/GenBank/DDBJ whole genome shotgun (WGS) entry which is preliminary data.</text>
</comment>
<sequence length="283" mass="28775">MTGPRTAPPYPRLALAAPRAAAARYGTGRVRGPGDVGPGRASGTLVLVAHGTRDPAGEAVLAALAARVRAERPGHRVELAFLEISSPLLADLPARLPEPVVVVPLLLAAGYHVRVDLPGVLARTRPGAVVARALGPHPLLASALARRLAAAGLRTADAVILGAAGSSDPRAREDVRAAARLLSLRLARPVTAAFLSAGEPTVADAVEALRRGPAPRVAVASYLLAPGHFQRRLEACGADLVSGPLGADRDVAALVWARHDEALVAAGVLKPGEAAAGAVPRSA</sequence>
<dbReference type="GO" id="GO:0016829">
    <property type="term" value="F:lyase activity"/>
    <property type="evidence" value="ECO:0007669"/>
    <property type="project" value="UniProtKB-KW"/>
</dbReference>
<dbReference type="RefSeq" id="WP_306465680.1">
    <property type="nucleotide sequence ID" value="NZ_BMPV01000001.1"/>
</dbReference>